<dbReference type="RefSeq" id="WP_179715569.1">
    <property type="nucleotide sequence ID" value="NZ_JACBZT010000001.1"/>
</dbReference>
<evidence type="ECO:0000313" key="3">
    <source>
        <dbReference type="Proteomes" id="UP000541969"/>
    </source>
</evidence>
<accession>A0A853CCZ9</accession>
<proteinExistence type="predicted"/>
<reference evidence="2 3" key="1">
    <citation type="submission" date="2020-07" db="EMBL/GenBank/DDBJ databases">
        <title>Sequencing the genomes of 1000 actinobacteria strains.</title>
        <authorList>
            <person name="Klenk H.-P."/>
        </authorList>
    </citation>
    <scope>NUCLEOTIDE SEQUENCE [LARGE SCALE GENOMIC DNA]</scope>
    <source>
        <strain evidence="2 3">DSM 104001</strain>
    </source>
</reference>
<evidence type="ECO:0000313" key="2">
    <source>
        <dbReference type="EMBL" id="NYJ04916.1"/>
    </source>
</evidence>
<name>A0A853CCZ9_9ACTN</name>
<feature type="transmembrane region" description="Helical" evidence="1">
    <location>
        <begin position="12"/>
        <end position="37"/>
    </location>
</feature>
<dbReference type="Proteomes" id="UP000541969">
    <property type="component" value="Unassembled WGS sequence"/>
</dbReference>
<keyword evidence="3" id="KW-1185">Reference proteome</keyword>
<sequence>MQGSTPAQQRFGRLLIGVVAASAFAYPLLFCAVKLGFAQLEVDIDVAATVLWLTVAVACSVALVGALRWGAARRVRSFWLLLGLAPPALYELWLVWPQLTA</sequence>
<feature type="transmembrane region" description="Helical" evidence="1">
    <location>
        <begin position="78"/>
        <end position="96"/>
    </location>
</feature>
<protein>
    <submittedName>
        <fullName evidence="2">Uncharacterized protein</fullName>
    </submittedName>
</protein>
<organism evidence="2 3">
    <name type="scientific">Petropleomorpha daqingensis</name>
    <dbReference type="NCBI Taxonomy" id="2026353"/>
    <lineage>
        <taxon>Bacteria</taxon>
        <taxon>Bacillati</taxon>
        <taxon>Actinomycetota</taxon>
        <taxon>Actinomycetes</taxon>
        <taxon>Geodermatophilales</taxon>
        <taxon>Geodermatophilaceae</taxon>
        <taxon>Petropleomorpha</taxon>
    </lineage>
</organism>
<keyword evidence="1" id="KW-1133">Transmembrane helix</keyword>
<gene>
    <name evidence="2" type="ORF">GGQ55_001194</name>
</gene>
<dbReference type="EMBL" id="JACBZT010000001">
    <property type="protein sequence ID" value="NYJ04916.1"/>
    <property type="molecule type" value="Genomic_DNA"/>
</dbReference>
<comment type="caution">
    <text evidence="2">The sequence shown here is derived from an EMBL/GenBank/DDBJ whole genome shotgun (WGS) entry which is preliminary data.</text>
</comment>
<feature type="transmembrane region" description="Helical" evidence="1">
    <location>
        <begin position="49"/>
        <end position="71"/>
    </location>
</feature>
<dbReference type="AlphaFoldDB" id="A0A853CCZ9"/>
<evidence type="ECO:0000256" key="1">
    <source>
        <dbReference type="SAM" id="Phobius"/>
    </source>
</evidence>
<keyword evidence="1" id="KW-0472">Membrane</keyword>
<keyword evidence="1" id="KW-0812">Transmembrane</keyword>